<feature type="repeat" description="WD" evidence="3">
    <location>
        <begin position="407"/>
        <end position="447"/>
    </location>
</feature>
<dbReference type="PROSITE" id="PS50294">
    <property type="entry name" value="WD_REPEATS_REGION"/>
    <property type="match status" value="1"/>
</dbReference>
<evidence type="ECO:0000256" key="2">
    <source>
        <dbReference type="ARBA" id="ARBA00022737"/>
    </source>
</evidence>
<dbReference type="OrthoDB" id="273771at2759"/>
<comment type="caution">
    <text evidence="7">The sequence shown here is derived from an EMBL/GenBank/DDBJ whole genome shotgun (WGS) entry which is preliminary data.</text>
</comment>
<dbReference type="InterPro" id="IPR001680">
    <property type="entry name" value="WD40_rpt"/>
</dbReference>
<evidence type="ECO:0000259" key="6">
    <source>
        <dbReference type="PROSITE" id="PS50048"/>
    </source>
</evidence>
<feature type="repeat" description="WD" evidence="3">
    <location>
        <begin position="285"/>
        <end position="320"/>
    </location>
</feature>
<dbReference type="SMART" id="SM00320">
    <property type="entry name" value="WD40"/>
    <property type="match status" value="6"/>
</dbReference>
<keyword evidence="4" id="KW-0175">Coiled coil</keyword>
<dbReference type="InterPro" id="IPR020472">
    <property type="entry name" value="WD40_PAC1"/>
</dbReference>
<feature type="repeat" description="WD" evidence="3">
    <location>
        <begin position="321"/>
        <end position="363"/>
    </location>
</feature>
<proteinExistence type="predicted"/>
<dbReference type="Gene3D" id="4.10.240.10">
    <property type="entry name" value="Zn(2)-C6 fungal-type DNA-binding domain"/>
    <property type="match status" value="1"/>
</dbReference>
<dbReference type="SUPFAM" id="SSF57701">
    <property type="entry name" value="Zn2/Cys6 DNA-binding domain"/>
    <property type="match status" value="1"/>
</dbReference>
<dbReference type="CDD" id="cd00067">
    <property type="entry name" value="GAL4"/>
    <property type="match status" value="1"/>
</dbReference>
<dbReference type="SMART" id="SM00066">
    <property type="entry name" value="GAL4"/>
    <property type="match status" value="1"/>
</dbReference>
<name>A0A8H7BYQ6_9FUNG</name>
<dbReference type="Pfam" id="PF00400">
    <property type="entry name" value="WD40"/>
    <property type="match status" value="4"/>
</dbReference>
<dbReference type="PRINTS" id="PR00320">
    <property type="entry name" value="GPROTEINBRPT"/>
</dbReference>
<dbReference type="PROSITE" id="PS00463">
    <property type="entry name" value="ZN2_CY6_FUNGAL_1"/>
    <property type="match status" value="1"/>
</dbReference>
<dbReference type="GO" id="GO:0000981">
    <property type="term" value="F:DNA-binding transcription factor activity, RNA polymerase II-specific"/>
    <property type="evidence" value="ECO:0007669"/>
    <property type="project" value="InterPro"/>
</dbReference>
<keyword evidence="8" id="KW-1185">Reference proteome</keyword>
<dbReference type="Proteomes" id="UP000605846">
    <property type="component" value="Unassembled WGS sequence"/>
</dbReference>
<dbReference type="PANTHER" id="PTHR44080">
    <property type="entry name" value="E3 UBIQUITIN-PROTEIN LIGASE COP1"/>
    <property type="match status" value="1"/>
</dbReference>
<dbReference type="AlphaFoldDB" id="A0A8H7BYQ6"/>
<dbReference type="PROSITE" id="PS50048">
    <property type="entry name" value="ZN2_CY6_FUNGAL_2"/>
    <property type="match status" value="1"/>
</dbReference>
<dbReference type="CDD" id="cd00200">
    <property type="entry name" value="WD40"/>
    <property type="match status" value="1"/>
</dbReference>
<dbReference type="Gene3D" id="2.130.10.10">
    <property type="entry name" value="YVTN repeat-like/Quinoprotein amine dehydrogenase"/>
    <property type="match status" value="1"/>
</dbReference>
<protein>
    <submittedName>
        <fullName evidence="7">Coatomer subunit alpha</fullName>
    </submittedName>
</protein>
<evidence type="ECO:0000256" key="3">
    <source>
        <dbReference type="PROSITE-ProRule" id="PRU00221"/>
    </source>
</evidence>
<feature type="domain" description="Zn(2)-C6 fungal-type" evidence="6">
    <location>
        <begin position="517"/>
        <end position="548"/>
    </location>
</feature>
<keyword evidence="2" id="KW-0677">Repeat</keyword>
<dbReference type="InterPro" id="IPR036864">
    <property type="entry name" value="Zn2-C6_fun-type_DNA-bd_sf"/>
</dbReference>
<dbReference type="SUPFAM" id="SSF50978">
    <property type="entry name" value="WD40 repeat-like"/>
    <property type="match status" value="1"/>
</dbReference>
<evidence type="ECO:0000256" key="4">
    <source>
        <dbReference type="SAM" id="Coils"/>
    </source>
</evidence>
<keyword evidence="1 3" id="KW-0853">WD repeat</keyword>
<dbReference type="PROSITE" id="PS50082">
    <property type="entry name" value="WD_REPEATS_2"/>
    <property type="match status" value="3"/>
</dbReference>
<dbReference type="Pfam" id="PF00172">
    <property type="entry name" value="Zn_clus"/>
    <property type="match status" value="1"/>
</dbReference>
<evidence type="ECO:0000256" key="5">
    <source>
        <dbReference type="SAM" id="MobiDB-lite"/>
    </source>
</evidence>
<dbReference type="InterPro" id="IPR042755">
    <property type="entry name" value="COP1"/>
</dbReference>
<dbReference type="InterPro" id="IPR015943">
    <property type="entry name" value="WD40/YVTN_repeat-like_dom_sf"/>
</dbReference>
<dbReference type="GO" id="GO:0061630">
    <property type="term" value="F:ubiquitin protein ligase activity"/>
    <property type="evidence" value="ECO:0007669"/>
    <property type="project" value="InterPro"/>
</dbReference>
<evidence type="ECO:0000313" key="8">
    <source>
        <dbReference type="Proteomes" id="UP000605846"/>
    </source>
</evidence>
<organism evidence="7 8">
    <name type="scientific">Apophysomyces ossiformis</name>
    <dbReference type="NCBI Taxonomy" id="679940"/>
    <lineage>
        <taxon>Eukaryota</taxon>
        <taxon>Fungi</taxon>
        <taxon>Fungi incertae sedis</taxon>
        <taxon>Mucoromycota</taxon>
        <taxon>Mucoromycotina</taxon>
        <taxon>Mucoromycetes</taxon>
        <taxon>Mucorales</taxon>
        <taxon>Mucorineae</taxon>
        <taxon>Mucoraceae</taxon>
        <taxon>Apophysomyces</taxon>
    </lineage>
</organism>
<dbReference type="InterPro" id="IPR036322">
    <property type="entry name" value="WD40_repeat_dom_sf"/>
</dbReference>
<accession>A0A8H7BYQ6</accession>
<evidence type="ECO:0000313" key="7">
    <source>
        <dbReference type="EMBL" id="KAF7728174.1"/>
    </source>
</evidence>
<feature type="region of interest" description="Disordered" evidence="5">
    <location>
        <begin position="115"/>
        <end position="141"/>
    </location>
</feature>
<reference evidence="7" key="1">
    <citation type="submission" date="2020-01" db="EMBL/GenBank/DDBJ databases">
        <title>Genome Sequencing of Three Apophysomyces-Like Fungal Strains Confirms a Novel Fungal Genus in the Mucoromycota with divergent Burkholderia-like Endosymbiotic Bacteria.</title>
        <authorList>
            <person name="Stajich J.E."/>
            <person name="Macias A.M."/>
            <person name="Carter-House D."/>
            <person name="Lovett B."/>
            <person name="Kasson L.R."/>
            <person name="Berry K."/>
            <person name="Grigoriev I."/>
            <person name="Chang Y."/>
            <person name="Spatafora J."/>
            <person name="Kasson M.T."/>
        </authorList>
    </citation>
    <scope>NUCLEOTIDE SEQUENCE</scope>
    <source>
        <strain evidence="7">NRRL A-21654</strain>
    </source>
</reference>
<dbReference type="CDD" id="cd12148">
    <property type="entry name" value="fungal_TF_MHR"/>
    <property type="match status" value="1"/>
</dbReference>
<sequence length="1204" mass="136504">MRNGNEETDPLAHAIRKENRQNYEAIVDKLSKALPLPALERRKKIDEENAWIRNDLLRAFLEKLKQTHENAIGELQTQLTCIERDMNSIDSGNTDAINKQSSFLPTDLFPKHLRDKRKRSDASLSSQSDESKENDEMMTKKRRIDERFDDLRELYLGCCGDSRGNTDLDDFASMLDEVTRYSRFRVLDTMYYTDISATSSIVSSIDFDRDDEYFAIGGVTKDIKVYDFSMMGNNYSSVTEELEDSNKELDGSNVGGSQHNTTLGRNDRPLMIHCPIGVMQCGHKISCLSWNPYIKSQLASSDYEGIINVWDASTGQCLRSFEEHKHRAWSVDTCTRNPTLLASGSDDTTVKIWSIQSRQSIHTLELRGNVCCAKFSPENSYHLAVGSADHHASCYDLRFLKTPLIVFRGHKKAVSYVKWISSHEIVSASTDSTLKLWSVDSLECQKTYTGHRNEKNFAGLSLNGNWIACGSETNTLYVYHKSSTMPVTTYKFPVIHPLTFALFMSEKHSSFPKRKISCVPCRLKKVKCNGVKPCERCKKKNAAHECNYRAPAPPGRPPKNAVLNKLVLSRCNRNILRDLPGIQTDFIYEHERMSNIAGVCNYLSGSKVTKEYTVQRDIKASQLVTHIKMYDLLGYFTWLDYDLVNVLCQRLGQLQLEHYRNATLYKKAADLDASTDFFESRLKVSNPFNSLLPHAALRLIECFFMIHPYSVLLNKTLLLQSYWTDTADPLLLSVVFGTTIYKSQMLEGQPITFSDASSCEKRNPFLNYAYFLLSRMSSEATLSRFQAVVLLALFEQAFGYPKRGMALSSLAYTIGAKLGVYKQVSSHSEIQGISELEYELLLMAAWAAYGSTVRSTARGIIKSAANNTDNLNGHESKDVETAIGEVLDDYKAFIDKHQHTFSDIQHYTLYVSWLLLRFHCTFLQSAFRKGKHDCNAEFMQKLKDVIGIQPTNWAPGSIPTEDFDLRNPDTFNRIQRVLPLVIEAIDKTQAFLTKFKNIEARPLPLGPMVSLLETCARLLIMECNREYDERWKKYLDIIDQILTSGIWQQWTIIDIITHNIRSFVKKCGKPPPSATNFICSSVDYQACDNDSNILNLAKTNDLYGIPFVDLFGSEPAFFTKDAALDCILYGQPVSTPDEAIDYATGIINELQEPCLLDVMTPIEQLQIPHSMTNDPYALSALLSLDHGIISNEVENTSPLYINNI</sequence>
<dbReference type="InterPro" id="IPR001138">
    <property type="entry name" value="Zn2Cys6_DnaBD"/>
</dbReference>
<dbReference type="GO" id="GO:0008270">
    <property type="term" value="F:zinc ion binding"/>
    <property type="evidence" value="ECO:0007669"/>
    <property type="project" value="InterPro"/>
</dbReference>
<evidence type="ECO:0000256" key="1">
    <source>
        <dbReference type="ARBA" id="ARBA00022574"/>
    </source>
</evidence>
<feature type="compositionally biased region" description="Basic and acidic residues" evidence="5">
    <location>
        <begin position="129"/>
        <end position="141"/>
    </location>
</feature>
<gene>
    <name evidence="7" type="primary">COP1</name>
    <name evidence="7" type="ORF">EC973_006568</name>
</gene>
<feature type="coiled-coil region" evidence="4">
    <location>
        <begin position="58"/>
        <end position="85"/>
    </location>
</feature>
<dbReference type="EMBL" id="JABAYA010000042">
    <property type="protein sequence ID" value="KAF7728174.1"/>
    <property type="molecule type" value="Genomic_DNA"/>
</dbReference>